<proteinExistence type="predicted"/>
<sequence>MSIEFYWQNDVFGDALVERWKFVKGRTIPDSETRAAG</sequence>
<dbReference type="Proteomes" id="UP000008004">
    <property type="component" value="Chromosome"/>
</dbReference>
<evidence type="ECO:0000313" key="2">
    <source>
        <dbReference type="Proteomes" id="UP000008004"/>
    </source>
</evidence>
<name>H8IIH0_MYCIA</name>
<dbReference type="AlphaFoldDB" id="H8IIH0"/>
<organism evidence="1 2">
    <name type="scientific">Mycobacterium intracellulare (strain ATCC 13950 / DSM 43223 / JCM 6384 / NCTC 13025 / 3600)</name>
    <dbReference type="NCBI Taxonomy" id="487521"/>
    <lineage>
        <taxon>Bacteria</taxon>
        <taxon>Bacillati</taxon>
        <taxon>Actinomycetota</taxon>
        <taxon>Actinomycetes</taxon>
        <taxon>Mycobacteriales</taxon>
        <taxon>Mycobacteriaceae</taxon>
        <taxon>Mycobacterium</taxon>
        <taxon>Mycobacterium avium complex (MAC)</taxon>
    </lineage>
</organism>
<reference evidence="1 2" key="1">
    <citation type="journal article" date="2012" name="J. Bacteriol.">
        <title>Complete genome sequence of Mycobacterium intracellulare strain ATCC 13950T.</title>
        <authorList>
            <person name="Kim B.J."/>
            <person name="Choi B.S."/>
            <person name="Lim J.S."/>
            <person name="Choi I.Y."/>
            <person name="Lee J.H."/>
            <person name="Chun J."/>
            <person name="Kook Y.H."/>
            <person name="Kim B.J."/>
        </authorList>
    </citation>
    <scope>NUCLEOTIDE SEQUENCE [LARGE SCALE GENOMIC DNA]</scope>
    <source>
        <strain evidence="2">ATCC 13950 / DSM 43223 / JCM 6384 / NCTC 13025 / 3600</strain>
    </source>
</reference>
<dbReference type="PATRIC" id="fig|487521.10.peg.83"/>
<evidence type="ECO:0000313" key="1">
    <source>
        <dbReference type="EMBL" id="AFC41303.1"/>
    </source>
</evidence>
<accession>H8IIH0</accession>
<dbReference type="KEGG" id="mia:OCU_00830"/>
<dbReference type="HOGENOM" id="CLU_3346133_0_0_11"/>
<dbReference type="EMBL" id="CP003322">
    <property type="protein sequence ID" value="AFC41303.1"/>
    <property type="molecule type" value="Genomic_DNA"/>
</dbReference>
<protein>
    <submittedName>
        <fullName evidence="1">Uncharacterized protein</fullName>
    </submittedName>
</protein>
<gene>
    <name evidence="1" type="ordered locus">OCU_00830</name>
</gene>